<dbReference type="InterPro" id="IPR006426">
    <property type="entry name" value="Asn_synth_AEB"/>
</dbReference>
<keyword evidence="6" id="KW-0061">Asparagine biosynthesis</keyword>
<dbReference type="CDD" id="cd00712">
    <property type="entry name" value="AsnB"/>
    <property type="match status" value="1"/>
</dbReference>
<keyword evidence="12" id="KW-1185">Reference proteome</keyword>
<dbReference type="PANTHER" id="PTHR43284:SF1">
    <property type="entry name" value="ASPARAGINE SYNTHETASE"/>
    <property type="match status" value="1"/>
</dbReference>
<proteinExistence type="inferred from homology"/>
<dbReference type="GO" id="GO:0006529">
    <property type="term" value="P:asparagine biosynthetic process"/>
    <property type="evidence" value="ECO:0007669"/>
    <property type="project" value="UniProtKB-KW"/>
</dbReference>
<feature type="binding site" evidence="9">
    <location>
        <position position="102"/>
    </location>
    <ligand>
        <name>L-glutamine</name>
        <dbReference type="ChEBI" id="CHEBI:58359"/>
    </ligand>
</feature>
<evidence type="ECO:0000256" key="4">
    <source>
        <dbReference type="ARBA" id="ARBA00022741"/>
    </source>
</evidence>
<dbReference type="SUPFAM" id="SSF56235">
    <property type="entry name" value="N-terminal nucleophile aminohydrolases (Ntn hydrolases)"/>
    <property type="match status" value="1"/>
</dbReference>
<gene>
    <name evidence="11" type="ORF">OMP38_07900</name>
</gene>
<accession>A0A9X4QM56</accession>
<evidence type="ECO:0000256" key="6">
    <source>
        <dbReference type="ARBA" id="ARBA00022888"/>
    </source>
</evidence>
<evidence type="ECO:0000259" key="10">
    <source>
        <dbReference type="PROSITE" id="PS51278"/>
    </source>
</evidence>
<dbReference type="GO" id="GO:0005524">
    <property type="term" value="F:ATP binding"/>
    <property type="evidence" value="ECO:0007669"/>
    <property type="project" value="UniProtKB-KW"/>
</dbReference>
<evidence type="ECO:0000313" key="12">
    <source>
        <dbReference type="Proteomes" id="UP001153387"/>
    </source>
</evidence>
<dbReference type="Proteomes" id="UP001153387">
    <property type="component" value="Unassembled WGS sequence"/>
</dbReference>
<dbReference type="SUPFAM" id="SSF52402">
    <property type="entry name" value="Adenine nucleotide alpha hydrolases-like"/>
    <property type="match status" value="1"/>
</dbReference>
<comment type="caution">
    <text evidence="11">The sequence shown here is derived from an EMBL/GenBank/DDBJ whole genome shotgun (WGS) entry which is preliminary data.</text>
</comment>
<dbReference type="InterPro" id="IPR001962">
    <property type="entry name" value="Asn_synthase"/>
</dbReference>
<evidence type="ECO:0000256" key="2">
    <source>
        <dbReference type="ARBA" id="ARBA00005752"/>
    </source>
</evidence>
<comment type="pathway">
    <text evidence="1">Amino-acid biosynthesis; L-asparagine biosynthesis; L-asparagine from L-aspartate (L-Gln route): step 1/1.</text>
</comment>
<evidence type="ECO:0000256" key="5">
    <source>
        <dbReference type="ARBA" id="ARBA00022840"/>
    </source>
</evidence>
<evidence type="ECO:0000256" key="8">
    <source>
        <dbReference type="ARBA" id="ARBA00048741"/>
    </source>
</evidence>
<dbReference type="InterPro" id="IPR033738">
    <property type="entry name" value="AsnB_N"/>
</dbReference>
<dbReference type="PANTHER" id="PTHR43284">
    <property type="entry name" value="ASPARAGINE SYNTHETASE (GLUTAMINE-HYDROLYZING)"/>
    <property type="match status" value="1"/>
</dbReference>
<dbReference type="GO" id="GO:0004066">
    <property type="term" value="F:asparagine synthase (glutamine-hydrolyzing) activity"/>
    <property type="evidence" value="ECO:0007669"/>
    <property type="project" value="UniProtKB-EC"/>
</dbReference>
<dbReference type="EC" id="6.3.5.4" evidence="3"/>
<dbReference type="Gene3D" id="3.60.20.10">
    <property type="entry name" value="Glutamine Phosphoribosylpyrophosphate, subunit 1, domain 1"/>
    <property type="match status" value="1"/>
</dbReference>
<name>A0A9X4QM56_9BACL</name>
<keyword evidence="4 9" id="KW-0547">Nucleotide-binding</keyword>
<dbReference type="InterPro" id="IPR029055">
    <property type="entry name" value="Ntn_hydrolases_N"/>
</dbReference>
<dbReference type="Gene3D" id="3.40.50.620">
    <property type="entry name" value="HUPs"/>
    <property type="match status" value="2"/>
</dbReference>
<dbReference type="PIRSF" id="PIRSF001589">
    <property type="entry name" value="Asn_synthetase_glu-h"/>
    <property type="match status" value="1"/>
</dbReference>
<dbReference type="RefSeq" id="WP_277564588.1">
    <property type="nucleotide sequence ID" value="NZ_JAPDHZ010000002.1"/>
</dbReference>
<dbReference type="Pfam" id="PF00733">
    <property type="entry name" value="Asn_synthase"/>
    <property type="match status" value="1"/>
</dbReference>
<dbReference type="InterPro" id="IPR051786">
    <property type="entry name" value="ASN_synthetase/amidase"/>
</dbReference>
<evidence type="ECO:0000256" key="9">
    <source>
        <dbReference type="PIRSR" id="PIRSR001589-2"/>
    </source>
</evidence>
<evidence type="ECO:0000256" key="1">
    <source>
        <dbReference type="ARBA" id="ARBA00005187"/>
    </source>
</evidence>
<feature type="domain" description="Glutamine amidotransferase type-2" evidence="10">
    <location>
        <begin position="2"/>
        <end position="219"/>
    </location>
</feature>
<evidence type="ECO:0000256" key="7">
    <source>
        <dbReference type="ARBA" id="ARBA00022962"/>
    </source>
</evidence>
<protein>
    <recommendedName>
        <fullName evidence="3">asparagine synthase (glutamine-hydrolyzing)</fullName>
        <ecNumber evidence="3">6.3.5.4</ecNumber>
    </recommendedName>
</protein>
<keyword evidence="6" id="KW-0028">Amino-acid biosynthesis</keyword>
<keyword evidence="7" id="KW-0315">Glutamine amidotransferase</keyword>
<organism evidence="11 12">
    <name type="scientific">Cohnella ginsengisoli</name>
    <dbReference type="NCBI Taxonomy" id="425004"/>
    <lineage>
        <taxon>Bacteria</taxon>
        <taxon>Bacillati</taxon>
        <taxon>Bacillota</taxon>
        <taxon>Bacilli</taxon>
        <taxon>Bacillales</taxon>
        <taxon>Paenibacillaceae</taxon>
        <taxon>Cohnella</taxon>
    </lineage>
</organism>
<dbReference type="Pfam" id="PF13537">
    <property type="entry name" value="GATase_7"/>
    <property type="match status" value="1"/>
</dbReference>
<comment type="similarity">
    <text evidence="2">Belongs to the asparagine synthetase family.</text>
</comment>
<dbReference type="AlphaFoldDB" id="A0A9X4QM56"/>
<reference evidence="11 12" key="1">
    <citation type="submission" date="2022-10" db="EMBL/GenBank/DDBJ databases">
        <title>Comparative genomic analysis of Cohnella hashimotonis sp. nov., isolated from the International Space Station.</title>
        <authorList>
            <person name="Simpson A."/>
            <person name="Venkateswaran K."/>
        </authorList>
    </citation>
    <scope>NUCLEOTIDE SEQUENCE [LARGE SCALE GENOMIC DNA]</scope>
    <source>
        <strain evidence="11 12">DSM 18997</strain>
    </source>
</reference>
<sequence>MSAIAGIFNYGSAERKSAYDEGISLMGSLSRYPADDVRLWSSGGLFLGCHAQWVTPESIGEILPWYDGQRGLAITADVILDNREDLANQLGVPSAELAELPDSRLLLLAYAKWGEDMPRHLIGDFAFVIWNESEESLFGARDFTGNRTLYYNDNGARFAFCTTIAPLLPLEGVGEQLNETWIAEYLASPSRLETIDASSTVFGRIKQIPPSHAFAIRDGNLRIKRYGAFEHSSTLKLSSDEEYQEAFLEVFGTAVSSRLRTHKEAGSFLSGGLDSGTVVGLAARELRRRNKVLHTYSAIPLESGGAWTSKNRVADERPMISATVSHVGNIRENYLRFENRSPLSEMDDWLDTMEMPYKFIENSYWFGNIFEQAAKDGVGVLLNGARGNFTVSFGPALEYYAILLKRLRLVKLYREIYQYSRFKGIGRKRVLSYMKDRLFPAKIPPDERSALTGLIAPELAARTGIFGKLTEAGIDLSGKRLPDMISARRDQFEQVHHWTNSGTSGTKLSLRHGVWYRDPTNDLRVVRFCLSVPLDQYVRDGMDRALIRRATQGLLPDEVRLNGKTRGIQGADGIARLAPSWPRFIREIEEMCGDDAMAEWLHMPVVRAAASKYKEIPGPAAIYETDLTLLMRSLVLYRFINRLKGGDLNEQRMDEAFVGSA</sequence>
<dbReference type="InterPro" id="IPR014729">
    <property type="entry name" value="Rossmann-like_a/b/a_fold"/>
</dbReference>
<dbReference type="InterPro" id="IPR017932">
    <property type="entry name" value="GATase_2_dom"/>
</dbReference>
<keyword evidence="5 9" id="KW-0067">ATP-binding</keyword>
<dbReference type="PROSITE" id="PS51278">
    <property type="entry name" value="GATASE_TYPE_2"/>
    <property type="match status" value="1"/>
</dbReference>
<comment type="catalytic activity">
    <reaction evidence="8">
        <text>L-aspartate + L-glutamine + ATP + H2O = L-asparagine + L-glutamate + AMP + diphosphate + H(+)</text>
        <dbReference type="Rhea" id="RHEA:12228"/>
        <dbReference type="ChEBI" id="CHEBI:15377"/>
        <dbReference type="ChEBI" id="CHEBI:15378"/>
        <dbReference type="ChEBI" id="CHEBI:29985"/>
        <dbReference type="ChEBI" id="CHEBI:29991"/>
        <dbReference type="ChEBI" id="CHEBI:30616"/>
        <dbReference type="ChEBI" id="CHEBI:33019"/>
        <dbReference type="ChEBI" id="CHEBI:58048"/>
        <dbReference type="ChEBI" id="CHEBI:58359"/>
        <dbReference type="ChEBI" id="CHEBI:456215"/>
        <dbReference type="EC" id="6.3.5.4"/>
    </reaction>
</comment>
<dbReference type="EMBL" id="JAPDHZ010000002">
    <property type="protein sequence ID" value="MDG0790792.1"/>
    <property type="molecule type" value="Genomic_DNA"/>
</dbReference>
<evidence type="ECO:0000313" key="11">
    <source>
        <dbReference type="EMBL" id="MDG0790792.1"/>
    </source>
</evidence>
<evidence type="ECO:0000256" key="3">
    <source>
        <dbReference type="ARBA" id="ARBA00012737"/>
    </source>
</evidence>